<protein>
    <recommendedName>
        <fullName evidence="1">DUF2061 domain-containing protein</fullName>
    </recommendedName>
</protein>
<reference evidence="2 3" key="1">
    <citation type="submission" date="2017-03" db="EMBL/GenBank/DDBJ databases">
        <authorList>
            <person name="Afonso C.L."/>
            <person name="Miller P.J."/>
            <person name="Scott M.A."/>
            <person name="Spackman E."/>
            <person name="Goraichik I."/>
            <person name="Dimitrov K.M."/>
            <person name="Suarez D.L."/>
            <person name="Swayne D.E."/>
        </authorList>
    </citation>
    <scope>NUCLEOTIDE SEQUENCE [LARGE SCALE GENOMIC DNA]</scope>
    <source>
        <strain evidence="2 3">CECT 7680</strain>
    </source>
</reference>
<sequence>MKAVLWQATGIVSTVLIGLLLTGSAAIGGKIAALNAALGFVLYALYERIWARVRWGRGGETADG</sequence>
<dbReference type="Pfam" id="PF09834">
    <property type="entry name" value="DUF2061"/>
    <property type="match status" value="1"/>
</dbReference>
<feature type="domain" description="DUF2061" evidence="1">
    <location>
        <begin position="1"/>
        <end position="51"/>
    </location>
</feature>
<evidence type="ECO:0000313" key="2">
    <source>
        <dbReference type="EMBL" id="SLN56803.1"/>
    </source>
</evidence>
<proteinExistence type="predicted"/>
<dbReference type="Proteomes" id="UP000193409">
    <property type="component" value="Unassembled WGS sequence"/>
</dbReference>
<name>A0A1Y5T9C0_9RHOB</name>
<dbReference type="InterPro" id="IPR018638">
    <property type="entry name" value="DUF2061_membrane"/>
</dbReference>
<dbReference type="AlphaFoldDB" id="A0A1Y5T9C0"/>
<accession>A0A1Y5T9C0</accession>
<evidence type="ECO:0000259" key="1">
    <source>
        <dbReference type="Pfam" id="PF09834"/>
    </source>
</evidence>
<evidence type="ECO:0000313" key="3">
    <source>
        <dbReference type="Proteomes" id="UP000193409"/>
    </source>
</evidence>
<gene>
    <name evidence="2" type="ORF">PSA7680_02955</name>
</gene>
<dbReference type="EMBL" id="FWFQ01000024">
    <property type="protein sequence ID" value="SLN56803.1"/>
    <property type="molecule type" value="Genomic_DNA"/>
</dbReference>
<organism evidence="2 3">
    <name type="scientific">Pseudoruegeria aquimaris</name>
    <dbReference type="NCBI Taxonomy" id="393663"/>
    <lineage>
        <taxon>Bacteria</taxon>
        <taxon>Pseudomonadati</taxon>
        <taxon>Pseudomonadota</taxon>
        <taxon>Alphaproteobacteria</taxon>
        <taxon>Rhodobacterales</taxon>
        <taxon>Roseobacteraceae</taxon>
        <taxon>Pseudoruegeria</taxon>
    </lineage>
</organism>
<keyword evidence="3" id="KW-1185">Reference proteome</keyword>